<sequence length="395" mass="45064">MAEGFMEMASVSGDLTAKLTDDILSDIISRVPYKSTCCCKCVSMRWRDLISHPYHRKKMSQSLTGFFHESFNRYRSPRFPKFACCFTNVSGIGEPLVDPLLSFLPKFVMPGIVDCCNGGLLCSFWKQNGPVECDYVVCNPATEKWVVVPGTKWSSKVDVRLAFDPAVSSHFHVCEFIEDRFWSNEDYFDSKDCIAAVVIYSSKTAVWSHKADAWSGYEIETTRFAKIAFFRGVLYLCGFDHKLVALDVEGNNWKVMPLPPSKCHGDPSYDIYLSQGQLYFAHEGYFELSIWVLEDPSTEKWTLKHNVKHLKMFRTEYSPYGSSGYSVLSIHPEHSLIFLVCRYEETLMSYNMDSGELHSLCKLGRDGTTYLTKTCYLPYVPLYLDLLADDTKSLA</sequence>
<dbReference type="Proteomes" id="UP001732700">
    <property type="component" value="Chromosome 4D"/>
</dbReference>
<proteinExistence type="predicted"/>
<name>A0ACD5XCN0_AVESA</name>
<keyword evidence="2" id="KW-1185">Reference proteome</keyword>
<reference evidence="1" key="2">
    <citation type="submission" date="2025-09" db="UniProtKB">
        <authorList>
            <consortium name="EnsemblPlants"/>
        </authorList>
    </citation>
    <scope>IDENTIFICATION</scope>
</reference>
<evidence type="ECO:0000313" key="2">
    <source>
        <dbReference type="Proteomes" id="UP001732700"/>
    </source>
</evidence>
<accession>A0ACD5XCN0</accession>
<evidence type="ECO:0000313" key="1">
    <source>
        <dbReference type="EnsemblPlants" id="AVESA.00010b.r2.4DG0793310.1.CDS.1"/>
    </source>
</evidence>
<protein>
    <submittedName>
        <fullName evidence="1">Uncharacterized protein</fullName>
    </submittedName>
</protein>
<dbReference type="EnsemblPlants" id="AVESA.00010b.r2.4DG0793310.1">
    <property type="protein sequence ID" value="AVESA.00010b.r2.4DG0793310.1.CDS.1"/>
    <property type="gene ID" value="AVESA.00010b.r2.4DG0793310"/>
</dbReference>
<organism evidence="1 2">
    <name type="scientific">Avena sativa</name>
    <name type="common">Oat</name>
    <dbReference type="NCBI Taxonomy" id="4498"/>
    <lineage>
        <taxon>Eukaryota</taxon>
        <taxon>Viridiplantae</taxon>
        <taxon>Streptophyta</taxon>
        <taxon>Embryophyta</taxon>
        <taxon>Tracheophyta</taxon>
        <taxon>Spermatophyta</taxon>
        <taxon>Magnoliopsida</taxon>
        <taxon>Liliopsida</taxon>
        <taxon>Poales</taxon>
        <taxon>Poaceae</taxon>
        <taxon>BOP clade</taxon>
        <taxon>Pooideae</taxon>
        <taxon>Poodae</taxon>
        <taxon>Poeae</taxon>
        <taxon>Poeae Chloroplast Group 1 (Aveneae type)</taxon>
        <taxon>Aveninae</taxon>
        <taxon>Avena</taxon>
    </lineage>
</organism>
<reference evidence="1" key="1">
    <citation type="submission" date="2021-05" db="EMBL/GenBank/DDBJ databases">
        <authorList>
            <person name="Scholz U."/>
            <person name="Mascher M."/>
            <person name="Fiebig A."/>
        </authorList>
    </citation>
    <scope>NUCLEOTIDE SEQUENCE [LARGE SCALE GENOMIC DNA]</scope>
</reference>